<dbReference type="AlphaFoldDB" id="A0AAN4ZB95"/>
<dbReference type="Proteomes" id="UP001328107">
    <property type="component" value="Unassembled WGS sequence"/>
</dbReference>
<evidence type="ECO:0008006" key="4">
    <source>
        <dbReference type="Google" id="ProtNLM"/>
    </source>
</evidence>
<sequence length="270" mass="30275">MELFLPLEKQELIIACQRISFVFTSVLNVLSLYCILTKTAANQSGVRAYLLFIQILIVLTSVHNDVLFCSIPAFPAIAGFCLGWLCMIGLPPHSLEGVFIFLMALTCVAIMSCTLYRHQSIIPDTNPLRVSKSPYNISWIAGCGPFYIHRRTTGLLFAIYMSKTYLFIFTAVVLLLFWHMLFVLKNATNQSPSSVNIVRQSLIVLFIQIEVPLIMMMTPGCLLMTSIACECIPCKVTLPAYAALVLHPLSHNIILLTATPGYRRFIFRTL</sequence>
<accession>A0AAN4ZB95</accession>
<dbReference type="EMBL" id="BTRK01000002">
    <property type="protein sequence ID" value="GMR38003.1"/>
    <property type="molecule type" value="Genomic_DNA"/>
</dbReference>
<reference evidence="3" key="1">
    <citation type="submission" date="2022-10" db="EMBL/GenBank/DDBJ databases">
        <title>Genome assembly of Pristionchus species.</title>
        <authorList>
            <person name="Yoshida K."/>
            <person name="Sommer R.J."/>
        </authorList>
    </citation>
    <scope>NUCLEOTIDE SEQUENCE [LARGE SCALE GENOMIC DNA]</scope>
    <source>
        <strain evidence="3">RS5460</strain>
    </source>
</reference>
<feature type="transmembrane region" description="Helical" evidence="1">
    <location>
        <begin position="205"/>
        <end position="228"/>
    </location>
</feature>
<feature type="non-terminal residue" evidence="2">
    <location>
        <position position="270"/>
    </location>
</feature>
<organism evidence="2 3">
    <name type="scientific">Pristionchus mayeri</name>
    <dbReference type="NCBI Taxonomy" id="1317129"/>
    <lineage>
        <taxon>Eukaryota</taxon>
        <taxon>Metazoa</taxon>
        <taxon>Ecdysozoa</taxon>
        <taxon>Nematoda</taxon>
        <taxon>Chromadorea</taxon>
        <taxon>Rhabditida</taxon>
        <taxon>Rhabditina</taxon>
        <taxon>Diplogasteromorpha</taxon>
        <taxon>Diplogasteroidea</taxon>
        <taxon>Neodiplogasteridae</taxon>
        <taxon>Pristionchus</taxon>
    </lineage>
</organism>
<evidence type="ECO:0000256" key="1">
    <source>
        <dbReference type="SAM" id="Phobius"/>
    </source>
</evidence>
<keyword evidence="1" id="KW-0472">Membrane</keyword>
<feature type="transmembrane region" description="Helical" evidence="1">
    <location>
        <begin position="12"/>
        <end position="36"/>
    </location>
</feature>
<protein>
    <recommendedName>
        <fullName evidence="4">G protein-coupled receptor</fullName>
    </recommendedName>
</protein>
<keyword evidence="3" id="KW-1185">Reference proteome</keyword>
<dbReference type="Pfam" id="PF10327">
    <property type="entry name" value="7TM_GPCR_Sri"/>
    <property type="match status" value="1"/>
</dbReference>
<evidence type="ECO:0000313" key="3">
    <source>
        <dbReference type="Proteomes" id="UP001328107"/>
    </source>
</evidence>
<comment type="caution">
    <text evidence="2">The sequence shown here is derived from an EMBL/GenBank/DDBJ whole genome shotgun (WGS) entry which is preliminary data.</text>
</comment>
<dbReference type="PANTHER" id="PTHR22941:SF26">
    <property type="entry name" value="SERPENTINE RECEPTOR, CLASS H"/>
    <property type="match status" value="1"/>
</dbReference>
<keyword evidence="1" id="KW-0812">Transmembrane</keyword>
<feature type="transmembrane region" description="Helical" evidence="1">
    <location>
        <begin position="240"/>
        <end position="258"/>
    </location>
</feature>
<dbReference type="Pfam" id="PF10318">
    <property type="entry name" value="7TM_GPCR_Srh"/>
    <property type="match status" value="1"/>
</dbReference>
<dbReference type="InterPro" id="IPR019429">
    <property type="entry name" value="7TM_GPCR_serpentine_rcpt_Sri"/>
</dbReference>
<feature type="transmembrane region" description="Helical" evidence="1">
    <location>
        <begin position="70"/>
        <end position="90"/>
    </location>
</feature>
<name>A0AAN4ZB95_9BILA</name>
<dbReference type="PANTHER" id="PTHR22941">
    <property type="entry name" value="SERPENTINE RECEPTOR"/>
    <property type="match status" value="1"/>
</dbReference>
<proteinExistence type="predicted"/>
<dbReference type="InterPro" id="IPR053220">
    <property type="entry name" value="Nematode_rcpt-like_serp_H"/>
</dbReference>
<gene>
    <name evidence="2" type="ORF">PMAYCL1PPCAC_08198</name>
</gene>
<feature type="transmembrane region" description="Helical" evidence="1">
    <location>
        <begin position="97"/>
        <end position="117"/>
    </location>
</feature>
<feature type="transmembrane region" description="Helical" evidence="1">
    <location>
        <begin position="165"/>
        <end position="184"/>
    </location>
</feature>
<evidence type="ECO:0000313" key="2">
    <source>
        <dbReference type="EMBL" id="GMR38003.1"/>
    </source>
</evidence>
<dbReference type="InterPro" id="IPR019422">
    <property type="entry name" value="7TM_GPCR_serpentine_rcpt_Srh"/>
</dbReference>
<keyword evidence="1" id="KW-1133">Transmembrane helix</keyword>